<feature type="binding site" evidence="3">
    <location>
        <position position="343"/>
    </location>
    <ligand>
        <name>Mg(2+)</name>
        <dbReference type="ChEBI" id="CHEBI:18420"/>
        <label>1</label>
    </ligand>
</feature>
<dbReference type="AlphaFoldDB" id="A0A9D2TMA4"/>
<dbReference type="SUPFAM" id="SSF101478">
    <property type="entry name" value="ADP-ribosylglycohydrolase"/>
    <property type="match status" value="1"/>
</dbReference>
<evidence type="ECO:0000313" key="5">
    <source>
        <dbReference type="Proteomes" id="UP000823902"/>
    </source>
</evidence>
<keyword evidence="2" id="KW-0378">Hydrolase</keyword>
<dbReference type="InterPro" id="IPR005502">
    <property type="entry name" value="Ribosyl_crysJ1"/>
</dbReference>
<sequence length="398" mass="45035">MGEKQLTLAEKWKIDVEAYKKGAVNKTSAPQCIKCRYVKKGDALHCNVYKEERKPRYVMFPHKECPSFCSDDILEVNVSDVKCDKIYGGFFGFCVGDMLGVPVEFSTRSERENDPVEELRAYGTYHQTFGTWSDDTSLMLCLIDALNVGFSQEKLKENMIYFYTRGKFTPHGEVFDIGNATRDAIHNMIQGIPPVDCGGKREKDNGNGSLMRILPLAFVSKSYTDEELIKLVENVSSFTHAHDRSKFACIFYVKLAAELFVGKEKMEAFDSAIGFVDKNCGKKYADERKNFETILNKDIIYTEKSRIRSTGYVIDTLEAVLWLFFHTESYRDVVLNAVNLGGDTDTIAALAGGIAGIYYGFRSIPDNWVQNICRKHEISDMISTFCCSVFQNGTEDCK</sequence>
<feature type="binding site" evidence="3">
    <location>
        <position position="346"/>
    </location>
    <ligand>
        <name>Mg(2+)</name>
        <dbReference type="ChEBI" id="CHEBI:18420"/>
        <label>1</label>
    </ligand>
</feature>
<comment type="caution">
    <text evidence="4">The sequence shown here is derived from an EMBL/GenBank/DDBJ whole genome shotgun (WGS) entry which is preliminary data.</text>
</comment>
<organism evidence="4 5">
    <name type="scientific">Candidatus Mediterraneibacter faecavium</name>
    <dbReference type="NCBI Taxonomy" id="2838668"/>
    <lineage>
        <taxon>Bacteria</taxon>
        <taxon>Bacillati</taxon>
        <taxon>Bacillota</taxon>
        <taxon>Clostridia</taxon>
        <taxon>Lachnospirales</taxon>
        <taxon>Lachnospiraceae</taxon>
        <taxon>Mediterraneibacter</taxon>
    </lineage>
</organism>
<feature type="binding site" evidence="3">
    <location>
        <position position="134"/>
    </location>
    <ligand>
        <name>Mg(2+)</name>
        <dbReference type="ChEBI" id="CHEBI:18420"/>
        <label>1</label>
    </ligand>
</feature>
<dbReference type="Gene3D" id="1.10.4080.10">
    <property type="entry name" value="ADP-ribosylation/Crystallin J1"/>
    <property type="match status" value="1"/>
</dbReference>
<accession>A0A9D2TMA4</accession>
<gene>
    <name evidence="4" type="ORF">H9697_05080</name>
</gene>
<evidence type="ECO:0000256" key="3">
    <source>
        <dbReference type="PIRSR" id="PIRSR605502-1"/>
    </source>
</evidence>
<comment type="similarity">
    <text evidence="1">Belongs to the ADP-ribosylglycohydrolase family.</text>
</comment>
<feature type="binding site" evidence="3">
    <location>
        <position position="345"/>
    </location>
    <ligand>
        <name>Mg(2+)</name>
        <dbReference type="ChEBI" id="CHEBI:18420"/>
        <label>1</label>
    </ligand>
</feature>
<dbReference type="InterPro" id="IPR036705">
    <property type="entry name" value="Ribosyl_crysJ1_sf"/>
</dbReference>
<dbReference type="GO" id="GO:0046872">
    <property type="term" value="F:metal ion binding"/>
    <property type="evidence" value="ECO:0007669"/>
    <property type="project" value="UniProtKB-KW"/>
</dbReference>
<keyword evidence="3" id="KW-0479">Metal-binding</keyword>
<reference evidence="4" key="2">
    <citation type="submission" date="2021-04" db="EMBL/GenBank/DDBJ databases">
        <authorList>
            <person name="Gilroy R."/>
        </authorList>
    </citation>
    <scope>NUCLEOTIDE SEQUENCE</scope>
    <source>
        <strain evidence="4">CHK196-7946</strain>
    </source>
</reference>
<reference evidence="4" key="1">
    <citation type="journal article" date="2021" name="PeerJ">
        <title>Extensive microbial diversity within the chicken gut microbiome revealed by metagenomics and culture.</title>
        <authorList>
            <person name="Gilroy R."/>
            <person name="Ravi A."/>
            <person name="Getino M."/>
            <person name="Pursley I."/>
            <person name="Horton D.L."/>
            <person name="Alikhan N.F."/>
            <person name="Baker D."/>
            <person name="Gharbi K."/>
            <person name="Hall N."/>
            <person name="Watson M."/>
            <person name="Adriaenssens E.M."/>
            <person name="Foster-Nyarko E."/>
            <person name="Jarju S."/>
            <person name="Secka A."/>
            <person name="Antonio M."/>
            <person name="Oren A."/>
            <person name="Chaudhuri R.R."/>
            <person name="La Ragione R."/>
            <person name="Hildebrand F."/>
            <person name="Pallen M.J."/>
        </authorList>
    </citation>
    <scope>NUCLEOTIDE SEQUENCE</scope>
    <source>
        <strain evidence="4">CHK196-7946</strain>
    </source>
</reference>
<evidence type="ECO:0000313" key="4">
    <source>
        <dbReference type="EMBL" id="HJC74306.1"/>
    </source>
</evidence>
<dbReference type="GO" id="GO:0016787">
    <property type="term" value="F:hydrolase activity"/>
    <property type="evidence" value="ECO:0007669"/>
    <property type="project" value="UniProtKB-KW"/>
</dbReference>
<dbReference type="PANTHER" id="PTHR16222:SF24">
    <property type="entry name" value="ADP-RIBOSYLHYDROLASE ARH3"/>
    <property type="match status" value="1"/>
</dbReference>
<evidence type="ECO:0000256" key="2">
    <source>
        <dbReference type="ARBA" id="ARBA00022801"/>
    </source>
</evidence>
<feature type="binding site" evidence="3">
    <location>
        <position position="133"/>
    </location>
    <ligand>
        <name>Mg(2+)</name>
        <dbReference type="ChEBI" id="CHEBI:18420"/>
        <label>1</label>
    </ligand>
</feature>
<dbReference type="EMBL" id="DWVY01000024">
    <property type="protein sequence ID" value="HJC74306.1"/>
    <property type="molecule type" value="Genomic_DNA"/>
</dbReference>
<keyword evidence="3" id="KW-0460">Magnesium</keyword>
<comment type="cofactor">
    <cofactor evidence="3">
        <name>Mg(2+)</name>
        <dbReference type="ChEBI" id="CHEBI:18420"/>
    </cofactor>
    <text evidence="3">Binds 2 magnesium ions per subunit.</text>
</comment>
<protein>
    <submittedName>
        <fullName evidence="4">ADP-ribosylglycohydrolase family protein</fullName>
    </submittedName>
</protein>
<dbReference type="PANTHER" id="PTHR16222">
    <property type="entry name" value="ADP-RIBOSYLGLYCOHYDROLASE"/>
    <property type="match status" value="1"/>
</dbReference>
<dbReference type="Pfam" id="PF03747">
    <property type="entry name" value="ADP_ribosyl_GH"/>
    <property type="match status" value="1"/>
</dbReference>
<name>A0A9D2TMA4_9FIRM</name>
<dbReference type="InterPro" id="IPR050792">
    <property type="entry name" value="ADP-ribosylglycohydrolase"/>
</dbReference>
<dbReference type="Proteomes" id="UP000823902">
    <property type="component" value="Unassembled WGS sequence"/>
</dbReference>
<feature type="binding site" evidence="3">
    <location>
        <position position="135"/>
    </location>
    <ligand>
        <name>Mg(2+)</name>
        <dbReference type="ChEBI" id="CHEBI:18420"/>
        <label>1</label>
    </ligand>
</feature>
<proteinExistence type="inferred from homology"/>
<evidence type="ECO:0000256" key="1">
    <source>
        <dbReference type="ARBA" id="ARBA00010702"/>
    </source>
</evidence>